<evidence type="ECO:0000313" key="4">
    <source>
        <dbReference type="Proteomes" id="UP000001396"/>
    </source>
</evidence>
<dbReference type="InParanoid" id="D3B818"/>
<accession>D3B818</accession>
<feature type="region of interest" description="Disordered" evidence="2">
    <location>
        <begin position="310"/>
        <end position="372"/>
    </location>
</feature>
<dbReference type="GO" id="GO:0005886">
    <property type="term" value="C:plasma membrane"/>
    <property type="evidence" value="ECO:0007669"/>
    <property type="project" value="TreeGrafter"/>
</dbReference>
<gene>
    <name evidence="3" type="ORF">PPL_04608</name>
</gene>
<dbReference type="PANTHER" id="PTHR12444:SF8">
    <property type="entry name" value="PROTEIN EFR3 HOMOLOG CMP44E"/>
    <property type="match status" value="1"/>
</dbReference>
<reference evidence="3 4" key="1">
    <citation type="journal article" date="2011" name="Genome Res.">
        <title>Phylogeny-wide analysis of social amoeba genomes highlights ancient origins for complex intercellular communication.</title>
        <authorList>
            <person name="Heidel A.J."/>
            <person name="Lawal H.M."/>
            <person name="Felder M."/>
            <person name="Schilde C."/>
            <person name="Helps N.R."/>
            <person name="Tunggal B."/>
            <person name="Rivero F."/>
            <person name="John U."/>
            <person name="Schleicher M."/>
            <person name="Eichinger L."/>
            <person name="Platzer M."/>
            <person name="Noegel A.A."/>
            <person name="Schaap P."/>
            <person name="Gloeckner G."/>
        </authorList>
    </citation>
    <scope>NUCLEOTIDE SEQUENCE [LARGE SCALE GENOMIC DNA]</scope>
    <source>
        <strain evidence="4">ATCC 26659 / Pp 5 / PN500</strain>
    </source>
</reference>
<proteinExistence type="inferred from homology"/>
<dbReference type="InterPro" id="IPR016024">
    <property type="entry name" value="ARM-type_fold"/>
</dbReference>
<evidence type="ECO:0000256" key="2">
    <source>
        <dbReference type="SAM" id="MobiDB-lite"/>
    </source>
</evidence>
<dbReference type="InterPro" id="IPR049152">
    <property type="entry name" value="EFR3-like_ARM"/>
</dbReference>
<dbReference type="GeneID" id="31360095"/>
<evidence type="ECO:0000256" key="1">
    <source>
        <dbReference type="ARBA" id="ARBA00010216"/>
    </source>
</evidence>
<dbReference type="GO" id="GO:0072659">
    <property type="term" value="P:protein localization to plasma membrane"/>
    <property type="evidence" value="ECO:0007669"/>
    <property type="project" value="TreeGrafter"/>
</dbReference>
<protein>
    <submittedName>
        <fullName evidence="3">Uncharacterized protein</fullName>
    </submittedName>
</protein>
<dbReference type="InterPro" id="IPR051851">
    <property type="entry name" value="EFR3_Homologs"/>
</dbReference>
<keyword evidence="4" id="KW-1185">Reference proteome</keyword>
<dbReference type="PANTHER" id="PTHR12444">
    <property type="entry name" value="PROTEIN EFR3 HOMOLOG CMP44E"/>
    <property type="match status" value="1"/>
</dbReference>
<dbReference type="SUPFAM" id="SSF48371">
    <property type="entry name" value="ARM repeat"/>
    <property type="match status" value="1"/>
</dbReference>
<organism evidence="3 4">
    <name type="scientific">Heterostelium pallidum (strain ATCC 26659 / Pp 5 / PN500)</name>
    <name type="common">Cellular slime mold</name>
    <name type="synonym">Polysphondylium pallidum</name>
    <dbReference type="NCBI Taxonomy" id="670386"/>
    <lineage>
        <taxon>Eukaryota</taxon>
        <taxon>Amoebozoa</taxon>
        <taxon>Evosea</taxon>
        <taxon>Eumycetozoa</taxon>
        <taxon>Dictyostelia</taxon>
        <taxon>Acytosteliales</taxon>
        <taxon>Acytosteliaceae</taxon>
        <taxon>Heterostelium</taxon>
    </lineage>
</organism>
<dbReference type="RefSeq" id="XP_020434303.1">
    <property type="nucleotide sequence ID" value="XM_020575508.1"/>
</dbReference>
<dbReference type="Pfam" id="PF21052">
    <property type="entry name" value="EFR3_ARM"/>
    <property type="match status" value="1"/>
</dbReference>
<evidence type="ECO:0000313" key="3">
    <source>
        <dbReference type="EMBL" id="EFA82186.1"/>
    </source>
</evidence>
<dbReference type="AlphaFoldDB" id="D3B818"/>
<feature type="compositionally biased region" description="Basic and acidic residues" evidence="2">
    <location>
        <begin position="322"/>
        <end position="332"/>
    </location>
</feature>
<dbReference type="STRING" id="670386.D3B818"/>
<name>D3B818_HETP5</name>
<sequence length="402" mass="45641">MAFGKTRKYKKVVKVIFPSQPGGEFQLSNISKLVYFCEMNPEQLQKVGPYIQQKAEKNLSRKRIDFVKACVIIIRELISQCRKNLVLFATNATKLMELLLQQEQYPDLQIEATETVQDDASLFPEVESFIKYFIKMSHNTTGDEIARRKIRGEGLRGISAYISILDLVDELDTFISTHREIISTILDNMQYRDQVPTPSLARRNTQSENDDVNSALPSNVKAIATECLRDLARRVDNITVNTMVQTILNYLDSQQLWIDNVQQDHCFPRESVESARSDTGECKPQATTCRPRRTTQAGVVGCRVGRCRQSQPPHLARQDGNNGRDYEQDKRGTTRARRLQRYPSQSRAVHPPGFADAHRHHPTLATERPRTETVGSIGAFLARAQNTRAIDTPNHSASQQIV</sequence>
<dbReference type="EMBL" id="ADBJ01000020">
    <property type="protein sequence ID" value="EFA82186.1"/>
    <property type="molecule type" value="Genomic_DNA"/>
</dbReference>
<comment type="caution">
    <text evidence="3">The sequence shown here is derived from an EMBL/GenBank/DDBJ whole genome shotgun (WGS) entry which is preliminary data.</text>
</comment>
<dbReference type="Proteomes" id="UP000001396">
    <property type="component" value="Unassembled WGS sequence"/>
</dbReference>
<comment type="similarity">
    <text evidence="1">Belongs to the EFR3 family.</text>
</comment>